<accession>A0A9N7VEA3</accession>
<reference evidence="1" key="1">
    <citation type="submission" date="2020-03" db="EMBL/GenBank/DDBJ databases">
        <authorList>
            <person name="Weist P."/>
        </authorList>
    </citation>
    <scope>NUCLEOTIDE SEQUENCE</scope>
</reference>
<comment type="caution">
    <text evidence="1">The sequence shown here is derived from an EMBL/GenBank/DDBJ whole genome shotgun (WGS) entry which is preliminary data.</text>
</comment>
<name>A0A9N7VEA3_PLEPL</name>
<dbReference type="AlphaFoldDB" id="A0A9N7VEA3"/>
<dbReference type="Proteomes" id="UP001153269">
    <property type="component" value="Unassembled WGS sequence"/>
</dbReference>
<sequence length="118" mass="12837">MSALLWTGDMFKNSGCDGAAVRLAVAEGTIVELTVSAAGWSVNCSDSHSTGEREDWRMGGFSADMGYKNLCIHPRHAYTNDWLGLVDGKDTLIEGGEENAEWKEERVGECAVRTLQPV</sequence>
<proteinExistence type="predicted"/>
<dbReference type="EMBL" id="CADEAL010003962">
    <property type="protein sequence ID" value="CAB1448006.1"/>
    <property type="molecule type" value="Genomic_DNA"/>
</dbReference>
<evidence type="ECO:0000313" key="2">
    <source>
        <dbReference type="Proteomes" id="UP001153269"/>
    </source>
</evidence>
<gene>
    <name evidence="1" type="ORF">PLEPLA_LOCUS35670</name>
</gene>
<evidence type="ECO:0000313" key="1">
    <source>
        <dbReference type="EMBL" id="CAB1448006.1"/>
    </source>
</evidence>
<organism evidence="1 2">
    <name type="scientific">Pleuronectes platessa</name>
    <name type="common">European plaice</name>
    <dbReference type="NCBI Taxonomy" id="8262"/>
    <lineage>
        <taxon>Eukaryota</taxon>
        <taxon>Metazoa</taxon>
        <taxon>Chordata</taxon>
        <taxon>Craniata</taxon>
        <taxon>Vertebrata</taxon>
        <taxon>Euteleostomi</taxon>
        <taxon>Actinopterygii</taxon>
        <taxon>Neopterygii</taxon>
        <taxon>Teleostei</taxon>
        <taxon>Neoteleostei</taxon>
        <taxon>Acanthomorphata</taxon>
        <taxon>Carangaria</taxon>
        <taxon>Pleuronectiformes</taxon>
        <taxon>Pleuronectoidei</taxon>
        <taxon>Pleuronectidae</taxon>
        <taxon>Pleuronectes</taxon>
    </lineage>
</organism>
<keyword evidence="2" id="KW-1185">Reference proteome</keyword>
<protein>
    <submittedName>
        <fullName evidence="1">Uncharacterized protein</fullName>
    </submittedName>
</protein>